<evidence type="ECO:0000313" key="1">
    <source>
        <dbReference type="EMBL" id="KAI3728793.1"/>
    </source>
</evidence>
<protein>
    <submittedName>
        <fullName evidence="1">Uncharacterized protein</fullName>
    </submittedName>
</protein>
<gene>
    <name evidence="1" type="ORF">L6452_17436</name>
</gene>
<comment type="caution">
    <text evidence="1">The sequence shown here is derived from an EMBL/GenBank/DDBJ whole genome shotgun (WGS) entry which is preliminary data.</text>
</comment>
<evidence type="ECO:0000313" key="2">
    <source>
        <dbReference type="Proteomes" id="UP001055879"/>
    </source>
</evidence>
<proteinExistence type="predicted"/>
<accession>A0ACB9C3M6</accession>
<dbReference type="Proteomes" id="UP001055879">
    <property type="component" value="Linkage Group LG05"/>
</dbReference>
<reference evidence="2" key="1">
    <citation type="journal article" date="2022" name="Mol. Ecol. Resour.">
        <title>The genomes of chicory, endive, great burdock and yacon provide insights into Asteraceae palaeo-polyploidization history and plant inulin production.</title>
        <authorList>
            <person name="Fan W."/>
            <person name="Wang S."/>
            <person name="Wang H."/>
            <person name="Wang A."/>
            <person name="Jiang F."/>
            <person name="Liu H."/>
            <person name="Zhao H."/>
            <person name="Xu D."/>
            <person name="Zhang Y."/>
        </authorList>
    </citation>
    <scope>NUCLEOTIDE SEQUENCE [LARGE SCALE GENOMIC DNA]</scope>
    <source>
        <strain evidence="2">cv. Niubang</strain>
    </source>
</reference>
<keyword evidence="2" id="KW-1185">Reference proteome</keyword>
<reference evidence="1 2" key="2">
    <citation type="journal article" date="2022" name="Mol. Ecol. Resour.">
        <title>The genomes of chicory, endive, great burdock and yacon provide insights into Asteraceae paleo-polyploidization history and plant inulin production.</title>
        <authorList>
            <person name="Fan W."/>
            <person name="Wang S."/>
            <person name="Wang H."/>
            <person name="Wang A."/>
            <person name="Jiang F."/>
            <person name="Liu H."/>
            <person name="Zhao H."/>
            <person name="Xu D."/>
            <person name="Zhang Y."/>
        </authorList>
    </citation>
    <scope>NUCLEOTIDE SEQUENCE [LARGE SCALE GENOMIC DNA]</scope>
    <source>
        <strain evidence="2">cv. Niubang</strain>
    </source>
</reference>
<organism evidence="1 2">
    <name type="scientific">Arctium lappa</name>
    <name type="common">Greater burdock</name>
    <name type="synonym">Lappa major</name>
    <dbReference type="NCBI Taxonomy" id="4217"/>
    <lineage>
        <taxon>Eukaryota</taxon>
        <taxon>Viridiplantae</taxon>
        <taxon>Streptophyta</taxon>
        <taxon>Embryophyta</taxon>
        <taxon>Tracheophyta</taxon>
        <taxon>Spermatophyta</taxon>
        <taxon>Magnoliopsida</taxon>
        <taxon>eudicotyledons</taxon>
        <taxon>Gunneridae</taxon>
        <taxon>Pentapetalae</taxon>
        <taxon>asterids</taxon>
        <taxon>campanulids</taxon>
        <taxon>Asterales</taxon>
        <taxon>Asteraceae</taxon>
        <taxon>Carduoideae</taxon>
        <taxon>Cardueae</taxon>
        <taxon>Arctiinae</taxon>
        <taxon>Arctium</taxon>
    </lineage>
</organism>
<name>A0ACB9C3M6_ARCLA</name>
<dbReference type="EMBL" id="CM042051">
    <property type="protein sequence ID" value="KAI3728793.1"/>
    <property type="molecule type" value="Genomic_DNA"/>
</dbReference>
<sequence length="281" mass="31609">MVRAPRFDKDGTKKGAWSEEEDNKLRAFVQKYGHRNWRQLPTLAGLSRCGKSCRLRWMNYLRPNMKRGNFTQEEEDVIVDLHNKLGNKWAIMAAKLPGRSDNEIKNYWHTHLKNRIPKDETHHHVLKNKQIGSLKPNPTGFQFNLEQQQEVAILLTVLSSELPSSSSTTEPSPCWSLTGSNHDDVDSTKITPSFFELAESFWNEPFLLDNDGIISSYDNMLSPIGILVISVEFLQGVYVVLDIEESARTGSVDDLVEGVGFGAVWIGVEGDVFGGDVVAFG</sequence>